<dbReference type="InterPro" id="IPR013974">
    <property type="entry name" value="SAF"/>
</dbReference>
<evidence type="ECO:0000256" key="2">
    <source>
        <dbReference type="ARBA" id="ARBA00022729"/>
    </source>
</evidence>
<evidence type="ECO:0000256" key="3">
    <source>
        <dbReference type="ARBA" id="ARBA00022764"/>
    </source>
</evidence>
<feature type="domain" description="SAF" evidence="5">
    <location>
        <begin position="124"/>
        <end position="186"/>
    </location>
</feature>
<dbReference type="GO" id="GO:0042597">
    <property type="term" value="C:periplasmic space"/>
    <property type="evidence" value="ECO:0007669"/>
    <property type="project" value="UniProtKB-SubCell"/>
</dbReference>
<dbReference type="AlphaFoldDB" id="A0A1H8BDE8"/>
<organism evidence="6 7">
    <name type="scientific">Nitrosospira multiformis</name>
    <dbReference type="NCBI Taxonomy" id="1231"/>
    <lineage>
        <taxon>Bacteria</taxon>
        <taxon>Pseudomonadati</taxon>
        <taxon>Pseudomonadota</taxon>
        <taxon>Betaproteobacteria</taxon>
        <taxon>Nitrosomonadales</taxon>
        <taxon>Nitrosomonadaceae</taxon>
        <taxon>Nitrosospira</taxon>
    </lineage>
</organism>
<dbReference type="Pfam" id="PF17656">
    <property type="entry name" value="ChapFlgA_N"/>
    <property type="match status" value="1"/>
</dbReference>
<evidence type="ECO:0000256" key="1">
    <source>
        <dbReference type="ARBA" id="ARBA00004418"/>
    </source>
</evidence>
<dbReference type="PANTHER" id="PTHR36307:SF1">
    <property type="entry name" value="FLAGELLA BASAL BODY P-RING FORMATION PROTEIN FLGA"/>
    <property type="match status" value="1"/>
</dbReference>
<dbReference type="NCBIfam" id="TIGR03170">
    <property type="entry name" value="flgA_cterm"/>
    <property type="match status" value="1"/>
</dbReference>
<dbReference type="SMART" id="SM00858">
    <property type="entry name" value="SAF"/>
    <property type="match status" value="1"/>
</dbReference>
<evidence type="ECO:0000259" key="5">
    <source>
        <dbReference type="SMART" id="SM00858"/>
    </source>
</evidence>
<protein>
    <recommendedName>
        <fullName evidence="4">Flagella basal body P-ring formation protein FlgA</fullName>
    </recommendedName>
</protein>
<dbReference type="CDD" id="cd11614">
    <property type="entry name" value="SAF_CpaB_FlgA_like"/>
    <property type="match status" value="1"/>
</dbReference>
<keyword evidence="6" id="KW-0969">Cilium</keyword>
<name>A0A1H8BDE8_9PROT</name>
<accession>A0A1H8BDE8</accession>
<evidence type="ECO:0000313" key="7">
    <source>
        <dbReference type="Proteomes" id="UP000183898"/>
    </source>
</evidence>
<dbReference type="Gene3D" id="3.90.1210.10">
    <property type="entry name" value="Antifreeze-like/N-acetylneuraminic acid synthase C-terminal domain"/>
    <property type="match status" value="1"/>
</dbReference>
<keyword evidence="6" id="KW-0966">Cell projection</keyword>
<sequence>MPAIHLRLLSRLLACSPSLLILLPLILPSLVSAAASAPATARQDPHAVKQAVLSFLQMQSIGLPGEVEITPGPIDARVGLPACTALEPSLPPGTRPWGNTTVMVQCTAPHSWTIYVRATVKVVADYLVSTRPLRQGQVIAASDLTSRKGDLSQLPPGIVTDWNQAIGRTLGGSLPFGSPLRQDMLRAQTAVIQNQTVKLVSSGRGFSVSAEGKALTHATEGQPVKVRSASGTVVSGIARAGAIVEVTY</sequence>
<dbReference type="PANTHER" id="PTHR36307">
    <property type="entry name" value="FLAGELLA BASAL BODY P-RING FORMATION PROTEIN FLGA"/>
    <property type="match status" value="1"/>
</dbReference>
<keyword evidence="2" id="KW-0732">Signal</keyword>
<evidence type="ECO:0000313" key="6">
    <source>
        <dbReference type="EMBL" id="SEM80028.1"/>
    </source>
</evidence>
<proteinExistence type="inferred from homology"/>
<keyword evidence="3 4" id="KW-0574">Periplasm</keyword>
<comment type="function">
    <text evidence="4">Involved in the assembly process of the P-ring formation. It may associate with FlgF on the rod constituting a structure essential for the P-ring assembly or may act as a modulator protein for the P-ring assembly.</text>
</comment>
<reference evidence="6 7" key="1">
    <citation type="submission" date="2016-10" db="EMBL/GenBank/DDBJ databases">
        <authorList>
            <person name="de Groot N.N."/>
        </authorList>
    </citation>
    <scope>NUCLEOTIDE SEQUENCE [LARGE SCALE GENOMIC DNA]</scope>
    <source>
        <strain evidence="6 7">Nl18</strain>
    </source>
</reference>
<comment type="subcellular location">
    <subcellularLocation>
        <location evidence="1 4">Periplasm</location>
    </subcellularLocation>
</comment>
<gene>
    <name evidence="6" type="ORF">SAMN05216404_101190</name>
</gene>
<keyword evidence="4" id="KW-1005">Bacterial flagellum biogenesis</keyword>
<dbReference type="InterPro" id="IPR017585">
    <property type="entry name" value="SAF_FlgA"/>
</dbReference>
<evidence type="ECO:0000256" key="4">
    <source>
        <dbReference type="RuleBase" id="RU362063"/>
    </source>
</evidence>
<dbReference type="Proteomes" id="UP000183898">
    <property type="component" value="Unassembled WGS sequence"/>
</dbReference>
<keyword evidence="6" id="KW-0282">Flagellum</keyword>
<dbReference type="RefSeq" id="WP_074743720.1">
    <property type="nucleotide sequence ID" value="NZ_FOCT01000001.1"/>
</dbReference>
<dbReference type="Gene3D" id="2.30.30.760">
    <property type="match status" value="1"/>
</dbReference>
<dbReference type="Pfam" id="PF13144">
    <property type="entry name" value="ChapFlgA"/>
    <property type="match status" value="1"/>
</dbReference>
<dbReference type="InterPro" id="IPR039246">
    <property type="entry name" value="Flagellar_FlgA"/>
</dbReference>
<dbReference type="InterPro" id="IPR041231">
    <property type="entry name" value="FlgA_N"/>
</dbReference>
<dbReference type="GO" id="GO:0044780">
    <property type="term" value="P:bacterial-type flagellum assembly"/>
    <property type="evidence" value="ECO:0007669"/>
    <property type="project" value="InterPro"/>
</dbReference>
<dbReference type="EMBL" id="FOCT01000001">
    <property type="protein sequence ID" value="SEM80028.1"/>
    <property type="molecule type" value="Genomic_DNA"/>
</dbReference>
<comment type="similarity">
    <text evidence="4">Belongs to the FlgA family.</text>
</comment>